<gene>
    <name evidence="1" type="ORF">O3P69_004607</name>
</gene>
<dbReference type="Proteomes" id="UP001487740">
    <property type="component" value="Unassembled WGS sequence"/>
</dbReference>
<name>A0AAW0UF34_SCYPA</name>
<keyword evidence="2" id="KW-1185">Reference proteome</keyword>
<protein>
    <submittedName>
        <fullName evidence="1">Uncharacterized protein</fullName>
    </submittedName>
</protein>
<reference evidence="1 2" key="1">
    <citation type="submission" date="2023-03" db="EMBL/GenBank/DDBJ databases">
        <title>High-quality genome of Scylla paramamosain provides insights in environmental adaptation.</title>
        <authorList>
            <person name="Zhang L."/>
        </authorList>
    </citation>
    <scope>NUCLEOTIDE SEQUENCE [LARGE SCALE GENOMIC DNA]</scope>
    <source>
        <strain evidence="1">LZ_2023a</strain>
        <tissue evidence="1">Muscle</tissue>
    </source>
</reference>
<accession>A0AAW0UF34</accession>
<organism evidence="1 2">
    <name type="scientific">Scylla paramamosain</name>
    <name type="common">Mud crab</name>
    <dbReference type="NCBI Taxonomy" id="85552"/>
    <lineage>
        <taxon>Eukaryota</taxon>
        <taxon>Metazoa</taxon>
        <taxon>Ecdysozoa</taxon>
        <taxon>Arthropoda</taxon>
        <taxon>Crustacea</taxon>
        <taxon>Multicrustacea</taxon>
        <taxon>Malacostraca</taxon>
        <taxon>Eumalacostraca</taxon>
        <taxon>Eucarida</taxon>
        <taxon>Decapoda</taxon>
        <taxon>Pleocyemata</taxon>
        <taxon>Brachyura</taxon>
        <taxon>Eubrachyura</taxon>
        <taxon>Portunoidea</taxon>
        <taxon>Portunidae</taxon>
        <taxon>Portuninae</taxon>
        <taxon>Scylla</taxon>
    </lineage>
</organism>
<proteinExistence type="predicted"/>
<dbReference type="EMBL" id="JARAKH010000013">
    <property type="protein sequence ID" value="KAK8397913.1"/>
    <property type="molecule type" value="Genomic_DNA"/>
</dbReference>
<sequence>MNVHSLLSFTGKLSCAPRSSLMERRLTAKTERFHQHCLSPMLAESHHNSTIASIPSPQTTSPPGHPVSHHPDDCLILFSNRFIQHLAIIQLWRHILREGTHLRICAMDVHVRYREVRLEGASK</sequence>
<comment type="caution">
    <text evidence="1">The sequence shown here is derived from an EMBL/GenBank/DDBJ whole genome shotgun (WGS) entry which is preliminary data.</text>
</comment>
<evidence type="ECO:0000313" key="2">
    <source>
        <dbReference type="Proteomes" id="UP001487740"/>
    </source>
</evidence>
<dbReference type="AlphaFoldDB" id="A0AAW0UF34"/>
<evidence type="ECO:0000313" key="1">
    <source>
        <dbReference type="EMBL" id="KAK8397913.1"/>
    </source>
</evidence>